<evidence type="ECO:0000313" key="4">
    <source>
        <dbReference type="Proteomes" id="UP000075230"/>
    </source>
</evidence>
<feature type="chain" id="PRO_5042682384" evidence="1">
    <location>
        <begin position="23"/>
        <end position="241"/>
    </location>
</feature>
<dbReference type="Proteomes" id="UP000661280">
    <property type="component" value="Chromosome 8"/>
</dbReference>
<feature type="signal peptide" evidence="1">
    <location>
        <begin position="1"/>
        <end position="22"/>
    </location>
</feature>
<keyword evidence="5" id="KW-1185">Reference proteome</keyword>
<keyword evidence="1" id="KW-0732">Signal</keyword>
<evidence type="ECO:0000313" key="2">
    <source>
        <dbReference type="EMBL" id="BCS04589.1"/>
    </source>
</evidence>
<dbReference type="GeneID" id="64965910"/>
<reference evidence="2" key="4">
    <citation type="submission" date="2021-02" db="EMBL/GenBank/DDBJ databases">
        <title>Aspergillus luchuensis mut. kawachii IFO 4304 genome sequence.</title>
        <authorList>
            <person name="Mori K."/>
            <person name="Kadooka C."/>
            <person name="Goto M."/>
            <person name="Futagami T."/>
        </authorList>
    </citation>
    <scope>NUCLEOTIDE SEQUENCE</scope>
    <source>
        <strain evidence="2">IFO 4308</strain>
    </source>
</reference>
<reference evidence="3 4" key="1">
    <citation type="journal article" date="2016" name="DNA Res.">
        <title>Genome sequence of Aspergillus luchuensis NBRC 4314.</title>
        <authorList>
            <person name="Yamada O."/>
            <person name="Machida M."/>
            <person name="Hosoyama A."/>
            <person name="Goto M."/>
            <person name="Takahashi T."/>
            <person name="Futagami T."/>
            <person name="Yamagata Y."/>
            <person name="Takeuchi M."/>
            <person name="Kobayashi T."/>
            <person name="Koike H."/>
            <person name="Abe K."/>
            <person name="Asai K."/>
            <person name="Arita M."/>
            <person name="Fujita N."/>
            <person name="Fukuda K."/>
            <person name="Higa K."/>
            <person name="Horikawa H."/>
            <person name="Ishikawa T."/>
            <person name="Jinno K."/>
            <person name="Kato Y."/>
            <person name="Kirimura K."/>
            <person name="Mizutani O."/>
            <person name="Nakasone K."/>
            <person name="Sano M."/>
            <person name="Shiraishi Y."/>
            <person name="Tsukahara M."/>
            <person name="Gomi K."/>
        </authorList>
    </citation>
    <scope>NUCLEOTIDE SEQUENCE [LARGE SCALE GENOMIC DNA]</scope>
    <source>
        <strain evidence="3 4">RIB 2604</strain>
    </source>
</reference>
<protein>
    <submittedName>
        <fullName evidence="3">Similar to An11g04240</fullName>
    </submittedName>
</protein>
<dbReference type="RefSeq" id="XP_041548351.1">
    <property type="nucleotide sequence ID" value="XM_041681405.1"/>
</dbReference>
<evidence type="ECO:0000256" key="1">
    <source>
        <dbReference type="SAM" id="SignalP"/>
    </source>
</evidence>
<dbReference type="OrthoDB" id="5054768at2759"/>
<gene>
    <name evidence="2" type="ORF">AKAW2_80390S</name>
    <name evidence="3" type="ORF">RIB2604_01504340</name>
</gene>
<dbReference type="EMBL" id="AP024432">
    <property type="protein sequence ID" value="BCS04589.1"/>
    <property type="molecule type" value="Genomic_DNA"/>
</dbReference>
<reference evidence="4" key="2">
    <citation type="submission" date="2016-02" db="EMBL/GenBank/DDBJ databases">
        <title>Genome sequencing of Aspergillus luchuensis NBRC 4314.</title>
        <authorList>
            <person name="Yamada O."/>
        </authorList>
    </citation>
    <scope>NUCLEOTIDE SEQUENCE [LARGE SCALE GENOMIC DNA]</scope>
    <source>
        <strain evidence="4">RIB 2604</strain>
    </source>
</reference>
<evidence type="ECO:0000313" key="3">
    <source>
        <dbReference type="EMBL" id="GAT22401.1"/>
    </source>
</evidence>
<name>A0A146FA43_ASPKA</name>
<sequence length="241" mass="26738">MRVPGTTQAALCSLAFIVEVAAKEDPDYKPSLEFRPNNVTLSILDYWVGSYYNGTTNVELSFYTGLATNWSFHCPNLVNTTVTKQYDSTVLALTEPNTYNVGYDPVNAFFTMWSNNFNFSTLPGPSWDGLQEDASLKFAVFLSDPDYQEDGKAINNFNWTLNATQGPPYSLSSTLTEYDPQGGWASNLASCNGSDPLDWNFHPAPWTVNGNGLYLPDPVVDLQFDGKIANISLILEVRSTY</sequence>
<organism evidence="3 4">
    <name type="scientific">Aspergillus kawachii</name>
    <name type="common">White koji mold</name>
    <name type="synonym">Aspergillus awamori var. kawachi</name>
    <dbReference type="NCBI Taxonomy" id="1069201"/>
    <lineage>
        <taxon>Eukaryota</taxon>
        <taxon>Fungi</taxon>
        <taxon>Dikarya</taxon>
        <taxon>Ascomycota</taxon>
        <taxon>Pezizomycotina</taxon>
        <taxon>Eurotiomycetes</taxon>
        <taxon>Eurotiomycetidae</taxon>
        <taxon>Eurotiales</taxon>
        <taxon>Aspergillaceae</taxon>
        <taxon>Aspergillus</taxon>
        <taxon>Aspergillus subgen. Circumdati</taxon>
    </lineage>
</organism>
<dbReference type="AlphaFoldDB" id="A0A146FA43"/>
<dbReference type="KEGG" id="aluc:AKAW2_80390S"/>
<proteinExistence type="predicted"/>
<dbReference type="EMBL" id="BCWF01000015">
    <property type="protein sequence ID" value="GAT22401.1"/>
    <property type="molecule type" value="Genomic_DNA"/>
</dbReference>
<evidence type="ECO:0000313" key="5">
    <source>
        <dbReference type="Proteomes" id="UP000661280"/>
    </source>
</evidence>
<accession>A0A146FA43</accession>
<dbReference type="Proteomes" id="UP000075230">
    <property type="component" value="Unassembled WGS sequence"/>
</dbReference>
<reference evidence="2" key="3">
    <citation type="submission" date="2021-01" db="EMBL/GenBank/DDBJ databases">
        <authorList>
            <consortium name="Aspergillus luchuensis mut. kawachii IFO 4304 genome sequencing consortium"/>
            <person name="Kazuki M."/>
            <person name="Futagami T."/>
        </authorList>
    </citation>
    <scope>NUCLEOTIDE SEQUENCE</scope>
    <source>
        <strain evidence="2">IFO 4308</strain>
    </source>
</reference>